<dbReference type="InterPro" id="IPR008422">
    <property type="entry name" value="KN_HD"/>
</dbReference>
<evidence type="ECO:0000256" key="5">
    <source>
        <dbReference type="ARBA" id="ARBA00023242"/>
    </source>
</evidence>
<keyword evidence="3 6" id="KW-0238">DNA-binding</keyword>
<feature type="compositionally biased region" description="Acidic residues" evidence="7">
    <location>
        <begin position="106"/>
        <end position="116"/>
    </location>
</feature>
<organism evidence="9 10">
    <name type="scientific">Hyalella azteca</name>
    <name type="common">Amphipod</name>
    <dbReference type="NCBI Taxonomy" id="294128"/>
    <lineage>
        <taxon>Eukaryota</taxon>
        <taxon>Metazoa</taxon>
        <taxon>Ecdysozoa</taxon>
        <taxon>Arthropoda</taxon>
        <taxon>Crustacea</taxon>
        <taxon>Multicrustacea</taxon>
        <taxon>Malacostraca</taxon>
        <taxon>Eumalacostraca</taxon>
        <taxon>Peracarida</taxon>
        <taxon>Amphipoda</taxon>
        <taxon>Senticaudata</taxon>
        <taxon>Talitrida</taxon>
        <taxon>Talitroidea</taxon>
        <taxon>Hyalellidae</taxon>
        <taxon>Hyalella</taxon>
    </lineage>
</organism>
<dbReference type="InterPro" id="IPR003893">
    <property type="entry name" value="Iroquois_homeo"/>
</dbReference>
<dbReference type="GO" id="GO:0045926">
    <property type="term" value="P:negative regulation of growth"/>
    <property type="evidence" value="ECO:0007669"/>
    <property type="project" value="UniProtKB-ARBA"/>
</dbReference>
<reference evidence="10" key="1">
    <citation type="submission" date="2025-08" db="UniProtKB">
        <authorList>
            <consortium name="RefSeq"/>
        </authorList>
    </citation>
    <scope>IDENTIFICATION</scope>
    <source>
        <tissue evidence="10">Whole organism</tissue>
    </source>
</reference>
<dbReference type="GO" id="GO:0042693">
    <property type="term" value="P:muscle cell fate commitment"/>
    <property type="evidence" value="ECO:0007669"/>
    <property type="project" value="UniProtKB-ARBA"/>
</dbReference>
<protein>
    <submittedName>
        <fullName evidence="10">Homeobox protein caupolican-like</fullName>
    </submittedName>
</protein>
<evidence type="ECO:0000256" key="1">
    <source>
        <dbReference type="ARBA" id="ARBA00004123"/>
    </source>
</evidence>
<dbReference type="Proteomes" id="UP000694843">
    <property type="component" value="Unplaced"/>
</dbReference>
<dbReference type="Pfam" id="PF05920">
    <property type="entry name" value="Homeobox_KN"/>
    <property type="match status" value="1"/>
</dbReference>
<keyword evidence="5 6" id="KW-0539">Nucleus</keyword>
<dbReference type="PANTHER" id="PTHR11211">
    <property type="entry name" value="IROQUOIS-CLASS HOMEODOMAIN PROTEIN IRX"/>
    <property type="match status" value="1"/>
</dbReference>
<keyword evidence="4 6" id="KW-0371">Homeobox</keyword>
<dbReference type="SMART" id="SM00548">
    <property type="entry name" value="IRO"/>
    <property type="match status" value="1"/>
</dbReference>
<dbReference type="SUPFAM" id="SSF46689">
    <property type="entry name" value="Homeodomain-like"/>
    <property type="match status" value="1"/>
</dbReference>
<dbReference type="PROSITE" id="PS50071">
    <property type="entry name" value="HOMEOBOX_2"/>
    <property type="match status" value="1"/>
</dbReference>
<evidence type="ECO:0000259" key="8">
    <source>
        <dbReference type="PROSITE" id="PS50071"/>
    </source>
</evidence>
<dbReference type="GO" id="GO:0005634">
    <property type="term" value="C:nucleus"/>
    <property type="evidence" value="ECO:0007669"/>
    <property type="project" value="UniProtKB-SubCell"/>
</dbReference>
<accession>A0A8B7NPD6</accession>
<keyword evidence="9" id="KW-1185">Reference proteome</keyword>
<dbReference type="InterPro" id="IPR009057">
    <property type="entry name" value="Homeodomain-like_sf"/>
</dbReference>
<dbReference type="InterPro" id="IPR017970">
    <property type="entry name" value="Homeobox_CS"/>
</dbReference>
<evidence type="ECO:0000256" key="2">
    <source>
        <dbReference type="ARBA" id="ARBA00008446"/>
    </source>
</evidence>
<dbReference type="AlphaFoldDB" id="A0A8B7NPD6"/>
<dbReference type="Gene3D" id="1.10.10.60">
    <property type="entry name" value="Homeodomain-like"/>
    <property type="match status" value="1"/>
</dbReference>
<evidence type="ECO:0000256" key="3">
    <source>
        <dbReference type="ARBA" id="ARBA00023125"/>
    </source>
</evidence>
<sequence length="343" mass="38227">MSMYGSSLGASPAGYYPYDPTFAAYGYGAGYDLASRRKNATRESTATLKAWLNEHKKNPYPTKGEKIMLAIITKMTLTQVSTWFANARRRLKKENKMTWEPRSKTDEDDDDDDDKEDSSLIDKDDKDDDDKKDDKDSIYGDNDKERKDSDSGVSSSSGLHAPGMLSLPSSGTPPSEVVHPKPRIWSLAEMATSGGLASSAATTLSNAGKILSSNIARGLHLETGPYPRPLFPHSSYPYIPTSVSESLLSYSYGKALVPGFPPVSLNETLLGPSPLMHDIQRHEFARQELCRQELSRHELTRHEIVRPEVSRPDILRHDLLRHAEITRPEPHRLEGRSSLEKEV</sequence>
<dbReference type="RefSeq" id="XP_018015535.1">
    <property type="nucleotide sequence ID" value="XM_018160046.2"/>
</dbReference>
<dbReference type="PANTHER" id="PTHR11211:SF46">
    <property type="entry name" value="HOMEOBOX PROTEIN ARAUCAN-RELATED"/>
    <property type="match status" value="1"/>
</dbReference>
<dbReference type="GO" id="GO:0000978">
    <property type="term" value="F:RNA polymerase II cis-regulatory region sequence-specific DNA binding"/>
    <property type="evidence" value="ECO:0007669"/>
    <property type="project" value="TreeGrafter"/>
</dbReference>
<dbReference type="GO" id="GO:0030182">
    <property type="term" value="P:neuron differentiation"/>
    <property type="evidence" value="ECO:0007669"/>
    <property type="project" value="TreeGrafter"/>
</dbReference>
<evidence type="ECO:0000313" key="10">
    <source>
        <dbReference type="RefSeq" id="XP_018015535.1"/>
    </source>
</evidence>
<dbReference type="KEGG" id="hazt:108672402"/>
<evidence type="ECO:0000256" key="6">
    <source>
        <dbReference type="PROSITE-ProRule" id="PRU00108"/>
    </source>
</evidence>
<dbReference type="PROSITE" id="PS00027">
    <property type="entry name" value="HOMEOBOX_1"/>
    <property type="match status" value="1"/>
</dbReference>
<dbReference type="GO" id="GO:0045317">
    <property type="term" value="P:equator specification"/>
    <property type="evidence" value="ECO:0007669"/>
    <property type="project" value="UniProtKB-ARBA"/>
</dbReference>
<evidence type="ECO:0000313" key="9">
    <source>
        <dbReference type="Proteomes" id="UP000694843"/>
    </source>
</evidence>
<comment type="subcellular location">
    <subcellularLocation>
        <location evidence="1 6">Nucleus</location>
    </subcellularLocation>
</comment>
<gene>
    <name evidence="10" type="primary">LOC108672402</name>
</gene>
<dbReference type="SMART" id="SM00389">
    <property type="entry name" value="HOX"/>
    <property type="match status" value="1"/>
</dbReference>
<evidence type="ECO:0000256" key="4">
    <source>
        <dbReference type="ARBA" id="ARBA00023155"/>
    </source>
</evidence>
<feature type="compositionally biased region" description="Basic and acidic residues" evidence="7">
    <location>
        <begin position="132"/>
        <end position="150"/>
    </location>
</feature>
<proteinExistence type="inferred from homology"/>
<dbReference type="GO" id="GO:0000981">
    <property type="term" value="F:DNA-binding transcription factor activity, RNA polymerase II-specific"/>
    <property type="evidence" value="ECO:0007669"/>
    <property type="project" value="InterPro"/>
</dbReference>
<dbReference type="OrthoDB" id="5399138at2759"/>
<dbReference type="InterPro" id="IPR001356">
    <property type="entry name" value="HD"/>
</dbReference>
<name>A0A8B7NPD6_HYAAZ</name>
<feature type="region of interest" description="Disordered" evidence="7">
    <location>
        <begin position="97"/>
        <end position="179"/>
    </location>
</feature>
<feature type="DNA-binding region" description="Homeobox" evidence="6">
    <location>
        <begin position="33"/>
        <end position="95"/>
    </location>
</feature>
<evidence type="ECO:0000256" key="7">
    <source>
        <dbReference type="SAM" id="MobiDB-lite"/>
    </source>
</evidence>
<dbReference type="FunFam" id="1.10.10.60:FF:000003">
    <property type="entry name" value="Iroquois-class homeobox protein IRX"/>
    <property type="match status" value="1"/>
</dbReference>
<dbReference type="GeneID" id="108672402"/>
<comment type="similarity">
    <text evidence="2">Belongs to the TALE/IRO homeobox family.</text>
</comment>
<dbReference type="GO" id="GO:0048468">
    <property type="term" value="P:cell development"/>
    <property type="evidence" value="ECO:0007669"/>
    <property type="project" value="TreeGrafter"/>
</dbReference>
<dbReference type="CDD" id="cd00086">
    <property type="entry name" value="homeodomain"/>
    <property type="match status" value="1"/>
</dbReference>
<feature type="domain" description="Homeobox" evidence="8">
    <location>
        <begin position="31"/>
        <end position="94"/>
    </location>
</feature>